<protein>
    <submittedName>
        <fullName evidence="1">Uncharacterized protein</fullName>
    </submittedName>
</protein>
<gene>
    <name evidence="1" type="ORF">CLIB1444_07S04280</name>
</gene>
<accession>A0ACA9YAD6</accession>
<comment type="caution">
    <text evidence="1">The sequence shown here is derived from an EMBL/GenBank/DDBJ whole genome shotgun (WGS) entry which is preliminary data.</text>
</comment>
<keyword evidence="2" id="KW-1185">Reference proteome</keyword>
<reference evidence="1" key="1">
    <citation type="submission" date="2022-06" db="EMBL/GenBank/DDBJ databases">
        <authorList>
            <person name="Legras J.-L."/>
            <person name="Devillers H."/>
            <person name="Grondin C."/>
        </authorList>
    </citation>
    <scope>NUCLEOTIDE SEQUENCE</scope>
    <source>
        <strain evidence="1">CLIB 1444</strain>
    </source>
</reference>
<evidence type="ECO:0000313" key="2">
    <source>
        <dbReference type="Proteomes" id="UP001152531"/>
    </source>
</evidence>
<dbReference type="EMBL" id="CALSDN010000007">
    <property type="protein sequence ID" value="CAH6721869.1"/>
    <property type="molecule type" value="Genomic_DNA"/>
</dbReference>
<organism evidence="1 2">
    <name type="scientific">[Candida] jaroonii</name>
    <dbReference type="NCBI Taxonomy" id="467808"/>
    <lineage>
        <taxon>Eukaryota</taxon>
        <taxon>Fungi</taxon>
        <taxon>Dikarya</taxon>
        <taxon>Ascomycota</taxon>
        <taxon>Saccharomycotina</taxon>
        <taxon>Pichiomycetes</taxon>
        <taxon>Debaryomycetaceae</taxon>
        <taxon>Yamadazyma</taxon>
    </lineage>
</organism>
<dbReference type="Proteomes" id="UP001152531">
    <property type="component" value="Unassembled WGS sequence"/>
</dbReference>
<name>A0ACA9YAD6_9ASCO</name>
<proteinExistence type="predicted"/>
<sequence length="94" mass="10898">MSDRFPTIEVNRSRSSTLDKKRQYSYSINSITSNEEFEEKKNLNKNRKLSQADLENQLIETAGGSREDVFWFFVKLLVLLLLVFGSGVLIFYAL</sequence>
<evidence type="ECO:0000313" key="1">
    <source>
        <dbReference type="EMBL" id="CAH6721869.1"/>
    </source>
</evidence>